<name>A0A1G2D7H5_9BACT</name>
<organism evidence="1 2">
    <name type="scientific">Candidatus Lloydbacteria bacterium RIFCSPHIGHO2_02_FULL_51_22</name>
    <dbReference type="NCBI Taxonomy" id="1798663"/>
    <lineage>
        <taxon>Bacteria</taxon>
        <taxon>Candidatus Lloydiibacteriota</taxon>
    </lineage>
</organism>
<accession>A0A1G2D7H5</accession>
<protein>
    <submittedName>
        <fullName evidence="1">Uncharacterized protein</fullName>
    </submittedName>
</protein>
<evidence type="ECO:0000313" key="1">
    <source>
        <dbReference type="EMBL" id="OGZ09537.1"/>
    </source>
</evidence>
<proteinExistence type="predicted"/>
<dbReference type="AlphaFoldDB" id="A0A1G2D7H5"/>
<comment type="caution">
    <text evidence="1">The sequence shown here is derived from an EMBL/GenBank/DDBJ whole genome shotgun (WGS) entry which is preliminary data.</text>
</comment>
<sequence>MARIYFAHPVTVFDTKLEKQMRNRILASFLGAEIEDPNQPHHQQGYAEWKKKLEGNPSKEGGMSYYYDVVLPTCDLCVSMPFRDGKLGAGVAGEAEFFIKKGKDSFVFTIPGLTHIRLMTPEERNLIVAHDPSFVLCIEETRARTWTSPQDYNRVKRPYETAHLGAFVFEEWTSERLKRQK</sequence>
<dbReference type="EMBL" id="MHLN01000050">
    <property type="protein sequence ID" value="OGZ09537.1"/>
    <property type="molecule type" value="Genomic_DNA"/>
</dbReference>
<reference evidence="1 2" key="1">
    <citation type="journal article" date="2016" name="Nat. Commun.">
        <title>Thousands of microbial genomes shed light on interconnected biogeochemical processes in an aquifer system.</title>
        <authorList>
            <person name="Anantharaman K."/>
            <person name="Brown C.T."/>
            <person name="Hug L.A."/>
            <person name="Sharon I."/>
            <person name="Castelle C.J."/>
            <person name="Probst A.J."/>
            <person name="Thomas B.C."/>
            <person name="Singh A."/>
            <person name="Wilkins M.J."/>
            <person name="Karaoz U."/>
            <person name="Brodie E.L."/>
            <person name="Williams K.H."/>
            <person name="Hubbard S.S."/>
            <person name="Banfield J.F."/>
        </authorList>
    </citation>
    <scope>NUCLEOTIDE SEQUENCE [LARGE SCALE GENOMIC DNA]</scope>
</reference>
<dbReference type="Proteomes" id="UP000178099">
    <property type="component" value="Unassembled WGS sequence"/>
</dbReference>
<gene>
    <name evidence="1" type="ORF">A3D67_03830</name>
</gene>
<evidence type="ECO:0000313" key="2">
    <source>
        <dbReference type="Proteomes" id="UP000178099"/>
    </source>
</evidence>